<accession>A0A1M4U0A9</accession>
<name>A0A1M4U0A9_9FIRM</name>
<gene>
    <name evidence="1" type="ORF">SAMN02745133_00528</name>
</gene>
<dbReference type="EMBL" id="FQUY01000002">
    <property type="protein sequence ID" value="SHE50016.1"/>
    <property type="molecule type" value="Genomic_DNA"/>
</dbReference>
<dbReference type="RefSeq" id="WP_073235301.1">
    <property type="nucleotide sequence ID" value="NZ_FQUY01000002.1"/>
</dbReference>
<dbReference type="OrthoDB" id="1682554at2"/>
<dbReference type="STRING" id="1121429.SAMN02745133_00528"/>
<evidence type="ECO:0000313" key="1">
    <source>
        <dbReference type="EMBL" id="SHE50016.1"/>
    </source>
</evidence>
<sequence>MTLPRGMRSLLAYFPSSTRAEAAVQELKRMGISEVSLDRVSRYGATANAALNNPVNDAETLTGLTLFSANTSRLMDADARILMSADPSNYAMAADDYGVAGGKAFLVTVVTTDEMGDKAARVLAKHGGSL</sequence>
<reference evidence="2" key="1">
    <citation type="submission" date="2016-11" db="EMBL/GenBank/DDBJ databases">
        <authorList>
            <person name="Varghese N."/>
            <person name="Submissions S."/>
        </authorList>
    </citation>
    <scope>NUCLEOTIDE SEQUENCE [LARGE SCALE GENOMIC DNA]</scope>
    <source>
        <strain evidence="2">DSM 12395</strain>
    </source>
</reference>
<organism evidence="1 2">
    <name type="scientific">Desulforamulus putei DSM 12395</name>
    <dbReference type="NCBI Taxonomy" id="1121429"/>
    <lineage>
        <taxon>Bacteria</taxon>
        <taxon>Bacillati</taxon>
        <taxon>Bacillota</taxon>
        <taxon>Clostridia</taxon>
        <taxon>Eubacteriales</taxon>
        <taxon>Peptococcaceae</taxon>
        <taxon>Desulforamulus</taxon>
    </lineage>
</organism>
<protein>
    <submittedName>
        <fullName evidence="1">Uncharacterized protein</fullName>
    </submittedName>
</protein>
<proteinExistence type="predicted"/>
<dbReference type="AlphaFoldDB" id="A0A1M4U0A9"/>
<dbReference type="Proteomes" id="UP000184148">
    <property type="component" value="Unassembled WGS sequence"/>
</dbReference>
<evidence type="ECO:0000313" key="2">
    <source>
        <dbReference type="Proteomes" id="UP000184148"/>
    </source>
</evidence>
<keyword evidence="2" id="KW-1185">Reference proteome</keyword>